<sequence length="75" mass="8851">MPKREKLIALLKSSPNNIRFGDVRKLLELDGFSLERITGSHHIFKRNDIILVIPVRNKKVKSIYIRRILEIIEEK</sequence>
<reference evidence="8 9" key="1">
    <citation type="submission" date="2020-10" db="EMBL/GenBank/DDBJ databases">
        <authorList>
            <person name="Castelo-Branco R."/>
            <person name="Eusebio N."/>
            <person name="Adriana R."/>
            <person name="Vieira A."/>
            <person name="Brugerolle De Fraissinette N."/>
            <person name="Rezende De Castro R."/>
            <person name="Schneider M.P."/>
            <person name="Vasconcelos V."/>
            <person name="Leao P.N."/>
        </authorList>
    </citation>
    <scope>NUCLEOTIDE SEQUENCE [LARGE SCALE GENOMIC DNA]</scope>
    <source>
        <strain evidence="8 9">LEGE 00031</strain>
    </source>
</reference>
<keyword evidence="7" id="KW-0346">Stress response</keyword>
<dbReference type="InterPro" id="IPR038570">
    <property type="entry name" value="HicA_sf"/>
</dbReference>
<keyword evidence="3" id="KW-0540">Nuclease</keyword>
<evidence type="ECO:0000256" key="2">
    <source>
        <dbReference type="ARBA" id="ARBA00022649"/>
    </source>
</evidence>
<keyword evidence="6" id="KW-0694">RNA-binding</keyword>
<evidence type="ECO:0000256" key="4">
    <source>
        <dbReference type="ARBA" id="ARBA00022759"/>
    </source>
</evidence>
<dbReference type="Gene3D" id="3.30.920.30">
    <property type="entry name" value="Hypothetical protein"/>
    <property type="match status" value="1"/>
</dbReference>
<evidence type="ECO:0000256" key="7">
    <source>
        <dbReference type="ARBA" id="ARBA00023016"/>
    </source>
</evidence>
<keyword evidence="4" id="KW-0255">Endonuclease</keyword>
<evidence type="ECO:0000256" key="1">
    <source>
        <dbReference type="ARBA" id="ARBA00006620"/>
    </source>
</evidence>
<name>A0ABR9VP80_9SYNC</name>
<evidence type="ECO:0000256" key="6">
    <source>
        <dbReference type="ARBA" id="ARBA00022884"/>
    </source>
</evidence>
<evidence type="ECO:0000256" key="3">
    <source>
        <dbReference type="ARBA" id="ARBA00022722"/>
    </source>
</evidence>
<keyword evidence="2" id="KW-1277">Toxin-antitoxin system</keyword>
<gene>
    <name evidence="8" type="ORF">IQ217_04470</name>
</gene>
<evidence type="ECO:0000313" key="9">
    <source>
        <dbReference type="Proteomes" id="UP000658720"/>
    </source>
</evidence>
<dbReference type="SUPFAM" id="SSF54786">
    <property type="entry name" value="YcfA/nrd intein domain"/>
    <property type="match status" value="1"/>
</dbReference>
<keyword evidence="9" id="KW-1185">Reference proteome</keyword>
<organism evidence="8 9">
    <name type="scientific">Synechocystis salina LEGE 00031</name>
    <dbReference type="NCBI Taxonomy" id="1828736"/>
    <lineage>
        <taxon>Bacteria</taxon>
        <taxon>Bacillati</taxon>
        <taxon>Cyanobacteriota</taxon>
        <taxon>Cyanophyceae</taxon>
        <taxon>Synechococcales</taxon>
        <taxon>Merismopediaceae</taxon>
        <taxon>Synechocystis</taxon>
    </lineage>
</organism>
<evidence type="ECO:0000313" key="8">
    <source>
        <dbReference type="EMBL" id="MBE9253127.1"/>
    </source>
</evidence>
<dbReference type="Pfam" id="PF07927">
    <property type="entry name" value="HicA_toxin"/>
    <property type="match status" value="1"/>
</dbReference>
<dbReference type="EMBL" id="JADEVV010000009">
    <property type="protein sequence ID" value="MBE9253127.1"/>
    <property type="molecule type" value="Genomic_DNA"/>
</dbReference>
<keyword evidence="5" id="KW-0378">Hydrolase</keyword>
<dbReference type="Proteomes" id="UP000658720">
    <property type="component" value="Unassembled WGS sequence"/>
</dbReference>
<dbReference type="InterPro" id="IPR012933">
    <property type="entry name" value="HicA_mRNA_interferase"/>
</dbReference>
<comment type="caution">
    <text evidence="8">The sequence shown here is derived from an EMBL/GenBank/DDBJ whole genome shotgun (WGS) entry which is preliminary data.</text>
</comment>
<proteinExistence type="inferred from homology"/>
<protein>
    <submittedName>
        <fullName evidence="8">Type II toxin-antitoxin system HicA family toxin</fullName>
    </submittedName>
</protein>
<evidence type="ECO:0000256" key="5">
    <source>
        <dbReference type="ARBA" id="ARBA00022801"/>
    </source>
</evidence>
<dbReference type="RefSeq" id="WP_194019065.1">
    <property type="nucleotide sequence ID" value="NZ_JADEVV010000009.1"/>
</dbReference>
<comment type="similarity">
    <text evidence="1">Belongs to the HicA mRNA interferase family.</text>
</comment>
<accession>A0ABR9VP80</accession>